<dbReference type="PANTHER" id="PTHR13180">
    <property type="entry name" value="SMALL MEMBRANE PROTEIN-RELATED"/>
    <property type="match status" value="1"/>
</dbReference>
<evidence type="ECO:0008006" key="9">
    <source>
        <dbReference type="Google" id="ProtNLM"/>
    </source>
</evidence>
<keyword evidence="3 6" id="KW-0812">Transmembrane</keyword>
<evidence type="ECO:0000256" key="2">
    <source>
        <dbReference type="ARBA" id="ARBA00005335"/>
    </source>
</evidence>
<dbReference type="EMBL" id="JACMRX010000003">
    <property type="protein sequence ID" value="KAF7993985.1"/>
    <property type="molecule type" value="Genomic_DNA"/>
</dbReference>
<accession>A0A834XXJ6</accession>
<feature type="transmembrane region" description="Helical" evidence="6">
    <location>
        <begin position="127"/>
        <end position="146"/>
    </location>
</feature>
<sequence length="156" mass="17305">MPCLENVQMPTCVWFEAGEKRNALMSMLAGILFFTGWWLMIDAHAVYPEQIFSTYHICGIFGTLSLVMVNSVTNSQIRGDAYNGGCLGSRGAGGWIFLGFVMGFSAVIASFWILIADFVSTKATHSWPGFALFLQNFLIFLGSLTFKFGRSEDQWG</sequence>
<feature type="transmembrane region" description="Helical" evidence="6">
    <location>
        <begin position="23"/>
        <end position="41"/>
    </location>
</feature>
<name>A0A834XXJ6_APHGI</name>
<dbReference type="InterPro" id="IPR007919">
    <property type="entry name" value="UPF0220"/>
</dbReference>
<keyword evidence="8" id="KW-1185">Reference proteome</keyword>
<evidence type="ECO:0000256" key="1">
    <source>
        <dbReference type="ARBA" id="ARBA00004141"/>
    </source>
</evidence>
<dbReference type="Proteomes" id="UP000639338">
    <property type="component" value="Unassembled WGS sequence"/>
</dbReference>
<gene>
    <name evidence="7" type="ORF">HCN44_011254</name>
</gene>
<evidence type="ECO:0000256" key="5">
    <source>
        <dbReference type="ARBA" id="ARBA00023136"/>
    </source>
</evidence>
<evidence type="ECO:0000256" key="4">
    <source>
        <dbReference type="ARBA" id="ARBA00022989"/>
    </source>
</evidence>
<keyword evidence="5 6" id="KW-0472">Membrane</keyword>
<comment type="similarity">
    <text evidence="2">Belongs to the UPF0220 family.</text>
</comment>
<organism evidence="7 8">
    <name type="scientific">Aphidius gifuensis</name>
    <name type="common">Parasitoid wasp</name>
    <dbReference type="NCBI Taxonomy" id="684658"/>
    <lineage>
        <taxon>Eukaryota</taxon>
        <taxon>Metazoa</taxon>
        <taxon>Ecdysozoa</taxon>
        <taxon>Arthropoda</taxon>
        <taxon>Hexapoda</taxon>
        <taxon>Insecta</taxon>
        <taxon>Pterygota</taxon>
        <taxon>Neoptera</taxon>
        <taxon>Endopterygota</taxon>
        <taxon>Hymenoptera</taxon>
        <taxon>Apocrita</taxon>
        <taxon>Ichneumonoidea</taxon>
        <taxon>Braconidae</taxon>
        <taxon>Aphidiinae</taxon>
        <taxon>Aphidius</taxon>
    </lineage>
</organism>
<keyword evidence="4 6" id="KW-1133">Transmembrane helix</keyword>
<dbReference type="Pfam" id="PF05255">
    <property type="entry name" value="UPF0220"/>
    <property type="match status" value="1"/>
</dbReference>
<dbReference type="GO" id="GO:0016020">
    <property type="term" value="C:membrane"/>
    <property type="evidence" value="ECO:0007669"/>
    <property type="project" value="UniProtKB-SubCell"/>
</dbReference>
<comment type="subcellular location">
    <subcellularLocation>
        <location evidence="1">Membrane</location>
        <topology evidence="1">Multi-pass membrane protein</topology>
    </subcellularLocation>
</comment>
<protein>
    <recommendedName>
        <fullName evidence="9">Transmembrane protein 50A</fullName>
    </recommendedName>
</protein>
<feature type="transmembrane region" description="Helical" evidence="6">
    <location>
        <begin position="53"/>
        <end position="73"/>
    </location>
</feature>
<evidence type="ECO:0000313" key="8">
    <source>
        <dbReference type="Proteomes" id="UP000639338"/>
    </source>
</evidence>
<evidence type="ECO:0000256" key="6">
    <source>
        <dbReference type="SAM" id="Phobius"/>
    </source>
</evidence>
<evidence type="ECO:0000256" key="3">
    <source>
        <dbReference type="ARBA" id="ARBA00022692"/>
    </source>
</evidence>
<feature type="transmembrane region" description="Helical" evidence="6">
    <location>
        <begin position="94"/>
        <end position="115"/>
    </location>
</feature>
<dbReference type="AlphaFoldDB" id="A0A834XXJ6"/>
<proteinExistence type="inferred from homology"/>
<evidence type="ECO:0000313" key="7">
    <source>
        <dbReference type="EMBL" id="KAF7993985.1"/>
    </source>
</evidence>
<dbReference type="OrthoDB" id="268928at2759"/>
<reference evidence="7 8" key="1">
    <citation type="submission" date="2020-08" db="EMBL/GenBank/DDBJ databases">
        <title>Aphidius gifuensis genome sequencing and assembly.</title>
        <authorList>
            <person name="Du Z."/>
        </authorList>
    </citation>
    <scope>NUCLEOTIDE SEQUENCE [LARGE SCALE GENOMIC DNA]</scope>
    <source>
        <strain evidence="7">YNYX2018</strain>
        <tissue evidence="7">Adults</tissue>
    </source>
</reference>
<comment type="caution">
    <text evidence="7">The sequence shown here is derived from an EMBL/GenBank/DDBJ whole genome shotgun (WGS) entry which is preliminary data.</text>
</comment>